<feature type="transmembrane region" description="Helical" evidence="1">
    <location>
        <begin position="41"/>
        <end position="59"/>
    </location>
</feature>
<evidence type="ECO:0000313" key="2">
    <source>
        <dbReference type="EMBL" id="KTD56427.1"/>
    </source>
</evidence>
<feature type="transmembrane region" description="Helical" evidence="1">
    <location>
        <begin position="65"/>
        <end position="87"/>
    </location>
</feature>
<organism evidence="2 3">
    <name type="scientific">Legionella shakespearei DSM 23087</name>
    <dbReference type="NCBI Taxonomy" id="1122169"/>
    <lineage>
        <taxon>Bacteria</taxon>
        <taxon>Pseudomonadati</taxon>
        <taxon>Pseudomonadota</taxon>
        <taxon>Gammaproteobacteria</taxon>
        <taxon>Legionellales</taxon>
        <taxon>Legionellaceae</taxon>
        <taxon>Legionella</taxon>
    </lineage>
</organism>
<keyword evidence="1" id="KW-0812">Transmembrane</keyword>
<sequence>MITNFLAIVIGWYLVITSLYLLLRYEQAKAAMTEVMEQRGLLFILAIITLILGLMMVTVHNVWVLAWPVIITLIAWLTLIGGIVRLFCPDTAIRMGNAFLNDPVKMKIAALIFLIIGLFLLFEVYSLFFYSLA</sequence>
<evidence type="ECO:0000256" key="1">
    <source>
        <dbReference type="SAM" id="Phobius"/>
    </source>
</evidence>
<feature type="transmembrane region" description="Helical" evidence="1">
    <location>
        <begin position="108"/>
        <end position="130"/>
    </location>
</feature>
<protein>
    <submittedName>
        <fullName evidence="2">Integral membrane protein (PIN domain superfamily)</fullName>
    </submittedName>
</protein>
<gene>
    <name evidence="2" type="ORF">Lsha_2826</name>
</gene>
<feature type="transmembrane region" description="Helical" evidence="1">
    <location>
        <begin position="6"/>
        <end position="23"/>
    </location>
</feature>
<name>A0A0W0YHX8_9GAMM</name>
<comment type="caution">
    <text evidence="2">The sequence shown here is derived from an EMBL/GenBank/DDBJ whole genome shotgun (WGS) entry which is preliminary data.</text>
</comment>
<keyword evidence="3" id="KW-1185">Reference proteome</keyword>
<evidence type="ECO:0000313" key="3">
    <source>
        <dbReference type="Proteomes" id="UP000054600"/>
    </source>
</evidence>
<dbReference type="STRING" id="1122169.Lsha_2826"/>
<accession>A0A0W0YHX8</accession>
<dbReference type="PATRIC" id="fig|1122169.6.peg.3251"/>
<keyword evidence="1" id="KW-1133">Transmembrane helix</keyword>
<dbReference type="RefSeq" id="WP_018576522.1">
    <property type="nucleotide sequence ID" value="NZ_KB892387.1"/>
</dbReference>
<dbReference type="AlphaFoldDB" id="A0A0W0YHX8"/>
<keyword evidence="1" id="KW-0472">Membrane</keyword>
<dbReference type="eggNOG" id="ENOG5033FZ7">
    <property type="taxonomic scope" value="Bacteria"/>
</dbReference>
<dbReference type="Proteomes" id="UP000054600">
    <property type="component" value="Unassembled WGS sequence"/>
</dbReference>
<dbReference type="OrthoDB" id="572589at2"/>
<reference evidence="2 3" key="1">
    <citation type="submission" date="2015-11" db="EMBL/GenBank/DDBJ databases">
        <title>Genomic analysis of 38 Legionella species identifies large and diverse effector repertoires.</title>
        <authorList>
            <person name="Burstein D."/>
            <person name="Amaro F."/>
            <person name="Zusman T."/>
            <person name="Lifshitz Z."/>
            <person name="Cohen O."/>
            <person name="Gilbert J.A."/>
            <person name="Pupko T."/>
            <person name="Shuman H.A."/>
            <person name="Segal G."/>
        </authorList>
    </citation>
    <scope>NUCLEOTIDE SEQUENCE [LARGE SCALE GENOMIC DNA]</scope>
    <source>
        <strain evidence="2 3">ATCC 49655</strain>
    </source>
</reference>
<proteinExistence type="predicted"/>
<dbReference type="EMBL" id="LNYW01000074">
    <property type="protein sequence ID" value="KTD56427.1"/>
    <property type="molecule type" value="Genomic_DNA"/>
</dbReference>